<feature type="compositionally biased region" description="Polar residues" evidence="1">
    <location>
        <begin position="195"/>
        <end position="209"/>
    </location>
</feature>
<sequence>MDVDEALVLKHDVTMDRGGFVGHASGANVPGACTLRDATWPPRLLDDIVCGWEGFVNIHHYPQVSRATLERMVEQILHNPSRRAAETSLPQKMREAWRRKALSFKRFSDISPLSRISERSHLHPTAKPEAVVHLHDGDRPPISTPGVAAVQVTDENEWMLLGKGANAESATSPLCSAGAHGGDEQALAAMPQTDDGGTTADSECTSMATPTHVLRDGQSTPRSRSSSEGATPATEPGLPATKALTEAERGLLELPFDLGVDELLASYGGRPGDPLINIAPTVVVAGTSLQQIHMQFSLFSTEHAYVTFAGRYLGVIRRAHLTGHE</sequence>
<dbReference type="EMBL" id="HBEY01045739">
    <property type="protein sequence ID" value="CAD8618542.1"/>
    <property type="molecule type" value="Transcribed_RNA"/>
</dbReference>
<proteinExistence type="predicted"/>
<evidence type="ECO:0000313" key="2">
    <source>
        <dbReference type="EMBL" id="CAD8618542.1"/>
    </source>
</evidence>
<accession>A0A7S0LP58</accession>
<dbReference type="InterPro" id="IPR046342">
    <property type="entry name" value="CBS_dom_sf"/>
</dbReference>
<organism evidence="2">
    <name type="scientific">Coccolithus braarudii</name>
    <dbReference type="NCBI Taxonomy" id="221442"/>
    <lineage>
        <taxon>Eukaryota</taxon>
        <taxon>Haptista</taxon>
        <taxon>Haptophyta</taxon>
        <taxon>Prymnesiophyceae</taxon>
        <taxon>Coccolithales</taxon>
        <taxon>Coccolithaceae</taxon>
        <taxon>Coccolithus</taxon>
    </lineage>
</organism>
<protein>
    <submittedName>
        <fullName evidence="2">Uncharacterized protein</fullName>
    </submittedName>
</protein>
<dbReference type="AlphaFoldDB" id="A0A7S0LP58"/>
<feature type="compositionally biased region" description="Polar residues" evidence="1">
    <location>
        <begin position="217"/>
        <end position="229"/>
    </location>
</feature>
<reference evidence="2" key="1">
    <citation type="submission" date="2021-01" db="EMBL/GenBank/DDBJ databases">
        <authorList>
            <person name="Corre E."/>
            <person name="Pelletier E."/>
            <person name="Niang G."/>
            <person name="Scheremetjew M."/>
            <person name="Finn R."/>
            <person name="Kale V."/>
            <person name="Holt S."/>
            <person name="Cochrane G."/>
            <person name="Meng A."/>
            <person name="Brown T."/>
            <person name="Cohen L."/>
        </authorList>
    </citation>
    <scope>NUCLEOTIDE SEQUENCE</scope>
    <source>
        <strain evidence="2">PLY182g</strain>
    </source>
</reference>
<gene>
    <name evidence="2" type="ORF">CPEL01642_LOCUS21923</name>
</gene>
<name>A0A7S0LP58_9EUKA</name>
<dbReference type="Gene3D" id="3.10.580.10">
    <property type="entry name" value="CBS-domain"/>
    <property type="match status" value="1"/>
</dbReference>
<feature type="region of interest" description="Disordered" evidence="1">
    <location>
        <begin position="193"/>
        <end position="239"/>
    </location>
</feature>
<evidence type="ECO:0000256" key="1">
    <source>
        <dbReference type="SAM" id="MobiDB-lite"/>
    </source>
</evidence>